<dbReference type="AlphaFoldDB" id="T1IWX9"/>
<feature type="repeat" description="Solcar" evidence="9">
    <location>
        <begin position="46"/>
        <end position="134"/>
    </location>
</feature>
<keyword evidence="4 9" id="KW-0812">Transmembrane</keyword>
<evidence type="ECO:0000313" key="13">
    <source>
        <dbReference type="Proteomes" id="UP000014500"/>
    </source>
</evidence>
<dbReference type="OMA" id="YKMSVPK"/>
<dbReference type="HOGENOM" id="CLU_015166_10_1_1"/>
<evidence type="ECO:0000256" key="8">
    <source>
        <dbReference type="ARBA" id="ARBA00023136"/>
    </source>
</evidence>
<accession>T1IWX9</accession>
<dbReference type="STRING" id="126957.T1IWX9"/>
<feature type="repeat" description="Solcar" evidence="9">
    <location>
        <begin position="253"/>
        <end position="344"/>
    </location>
</feature>
<sequence length="353" mass="38741">MEDDGDGTMLNQNSHLQTPTDLATASKKTIDDQADNMSGKTSGNVEFMFKSLVAGGVAGMCAKTTVAPLDRMKILIQAHNEHYKDLRGGIITGLRQIISKESFIALYKGNFAQMVRIFPYAAVQFTSFEIYKQHLFGNLLGAKSHISKFLAGSLAGVTAVSLTYPLDVVRARLAFQVTGQHVYRGISHTLTSIVQQEGGIRGLYRGYLPTVMGMVPYAGLSFYSFECLKYLTLTYAPKWTTTPHSQSTGGVVLTIPAKLFCGGMAGAIAQSVAYPLDVTRRRMQLGSMNPQAQKFSKSWFSTLMIILNDHGIVKGLYRGMSINYVRAIPMVSVSFTTYELMKQFLDLDTGTTL</sequence>
<dbReference type="InterPro" id="IPR002067">
    <property type="entry name" value="MCP"/>
</dbReference>
<evidence type="ECO:0000256" key="5">
    <source>
        <dbReference type="ARBA" id="ARBA00022737"/>
    </source>
</evidence>
<keyword evidence="13" id="KW-1185">Reference proteome</keyword>
<name>T1IWX9_STRMM</name>
<evidence type="ECO:0000256" key="6">
    <source>
        <dbReference type="ARBA" id="ARBA00022792"/>
    </source>
</evidence>
<evidence type="ECO:0000256" key="4">
    <source>
        <dbReference type="ARBA" id="ARBA00022692"/>
    </source>
</evidence>
<dbReference type="EnsemblMetazoa" id="SMAR005706-RA">
    <property type="protein sequence ID" value="SMAR005706-PA"/>
    <property type="gene ID" value="SMAR005706"/>
</dbReference>
<reference evidence="13" key="1">
    <citation type="submission" date="2011-05" db="EMBL/GenBank/DDBJ databases">
        <authorList>
            <person name="Richards S.R."/>
            <person name="Qu J."/>
            <person name="Jiang H."/>
            <person name="Jhangiani S.N."/>
            <person name="Agravi P."/>
            <person name="Goodspeed R."/>
            <person name="Gross S."/>
            <person name="Mandapat C."/>
            <person name="Jackson L."/>
            <person name="Mathew T."/>
            <person name="Pu L."/>
            <person name="Thornton R."/>
            <person name="Saada N."/>
            <person name="Wilczek-Boney K.B."/>
            <person name="Lee S."/>
            <person name="Kovar C."/>
            <person name="Wu Y."/>
            <person name="Scherer S.E."/>
            <person name="Worley K.C."/>
            <person name="Muzny D.M."/>
            <person name="Gibbs R."/>
        </authorList>
    </citation>
    <scope>NUCLEOTIDE SEQUENCE</scope>
    <source>
        <strain evidence="13">Brora</strain>
    </source>
</reference>
<dbReference type="InterPro" id="IPR002167">
    <property type="entry name" value="GDC-like"/>
</dbReference>
<organism evidence="12 13">
    <name type="scientific">Strigamia maritima</name>
    <name type="common">European centipede</name>
    <name type="synonym">Geophilus maritimus</name>
    <dbReference type="NCBI Taxonomy" id="126957"/>
    <lineage>
        <taxon>Eukaryota</taxon>
        <taxon>Metazoa</taxon>
        <taxon>Ecdysozoa</taxon>
        <taxon>Arthropoda</taxon>
        <taxon>Myriapoda</taxon>
        <taxon>Chilopoda</taxon>
        <taxon>Pleurostigmophora</taxon>
        <taxon>Geophilomorpha</taxon>
        <taxon>Linotaeniidae</taxon>
        <taxon>Strigamia</taxon>
    </lineage>
</organism>
<dbReference type="InterPro" id="IPR018108">
    <property type="entry name" value="MCP_transmembrane"/>
</dbReference>
<feature type="region of interest" description="Disordered" evidence="11">
    <location>
        <begin position="1"/>
        <end position="21"/>
    </location>
</feature>
<dbReference type="eggNOG" id="KOG0752">
    <property type="taxonomic scope" value="Eukaryota"/>
</dbReference>
<keyword evidence="3 10" id="KW-0813">Transport</keyword>
<keyword evidence="6" id="KW-0999">Mitochondrion inner membrane</keyword>
<proteinExistence type="inferred from homology"/>
<reference evidence="12" key="2">
    <citation type="submission" date="2015-02" db="UniProtKB">
        <authorList>
            <consortium name="EnsemblMetazoa"/>
        </authorList>
    </citation>
    <scope>IDENTIFICATION</scope>
</reference>
<evidence type="ECO:0000256" key="9">
    <source>
        <dbReference type="PROSITE-ProRule" id="PRU00282"/>
    </source>
</evidence>
<dbReference type="GO" id="GO:0055085">
    <property type="term" value="P:transmembrane transport"/>
    <property type="evidence" value="ECO:0007669"/>
    <property type="project" value="InterPro"/>
</dbReference>
<protein>
    <submittedName>
        <fullName evidence="12">Uncharacterized protein</fullName>
    </submittedName>
</protein>
<keyword evidence="8 9" id="KW-0472">Membrane</keyword>
<comment type="similarity">
    <text evidence="2 10">Belongs to the mitochondrial carrier (TC 2.A.29) family.</text>
</comment>
<dbReference type="EMBL" id="JH431634">
    <property type="status" value="NOT_ANNOTATED_CDS"/>
    <property type="molecule type" value="Genomic_DNA"/>
</dbReference>
<dbReference type="Pfam" id="PF00153">
    <property type="entry name" value="Mito_carr"/>
    <property type="match status" value="3"/>
</dbReference>
<dbReference type="GO" id="GO:0005743">
    <property type="term" value="C:mitochondrial inner membrane"/>
    <property type="evidence" value="ECO:0007669"/>
    <property type="project" value="UniProtKB-SubCell"/>
</dbReference>
<feature type="repeat" description="Solcar" evidence="9">
    <location>
        <begin position="143"/>
        <end position="231"/>
    </location>
</feature>
<dbReference type="Proteomes" id="UP000014500">
    <property type="component" value="Unassembled WGS sequence"/>
</dbReference>
<dbReference type="PANTHER" id="PTHR24089">
    <property type="entry name" value="SOLUTE CARRIER FAMILY 25"/>
    <property type="match status" value="1"/>
</dbReference>
<dbReference type="PRINTS" id="PR00928">
    <property type="entry name" value="GRAVESDC"/>
</dbReference>
<dbReference type="PROSITE" id="PS50920">
    <property type="entry name" value="SOLCAR"/>
    <property type="match status" value="3"/>
</dbReference>
<evidence type="ECO:0000256" key="10">
    <source>
        <dbReference type="RuleBase" id="RU000488"/>
    </source>
</evidence>
<comment type="subcellular location">
    <subcellularLocation>
        <location evidence="1">Mitochondrion inner membrane</location>
        <topology evidence="1">Multi-pass membrane protein</topology>
    </subcellularLocation>
</comment>
<dbReference type="PhylomeDB" id="T1IWX9"/>
<dbReference type="SUPFAM" id="SSF103506">
    <property type="entry name" value="Mitochondrial carrier"/>
    <property type="match status" value="1"/>
</dbReference>
<dbReference type="PRINTS" id="PR00926">
    <property type="entry name" value="MITOCARRIER"/>
</dbReference>
<evidence type="ECO:0000256" key="11">
    <source>
        <dbReference type="SAM" id="MobiDB-lite"/>
    </source>
</evidence>
<feature type="compositionally biased region" description="Polar residues" evidence="11">
    <location>
        <begin position="9"/>
        <end position="21"/>
    </location>
</feature>
<dbReference type="Gene3D" id="1.50.40.10">
    <property type="entry name" value="Mitochondrial carrier domain"/>
    <property type="match status" value="1"/>
</dbReference>
<evidence type="ECO:0000256" key="2">
    <source>
        <dbReference type="ARBA" id="ARBA00006375"/>
    </source>
</evidence>
<keyword evidence="7" id="KW-0496">Mitochondrion</keyword>
<evidence type="ECO:0000256" key="1">
    <source>
        <dbReference type="ARBA" id="ARBA00004448"/>
    </source>
</evidence>
<evidence type="ECO:0000313" key="12">
    <source>
        <dbReference type="EnsemblMetazoa" id="SMAR005706-PA"/>
    </source>
</evidence>
<evidence type="ECO:0000256" key="3">
    <source>
        <dbReference type="ARBA" id="ARBA00022448"/>
    </source>
</evidence>
<dbReference type="InterPro" id="IPR023395">
    <property type="entry name" value="MCP_dom_sf"/>
</dbReference>
<evidence type="ECO:0000256" key="7">
    <source>
        <dbReference type="ARBA" id="ARBA00023128"/>
    </source>
</evidence>
<keyword evidence="5" id="KW-0677">Repeat</keyword>